<organism evidence="1 2">
    <name type="scientific">Putridiphycobacter roseus</name>
    <dbReference type="NCBI Taxonomy" id="2219161"/>
    <lineage>
        <taxon>Bacteria</taxon>
        <taxon>Pseudomonadati</taxon>
        <taxon>Bacteroidota</taxon>
        <taxon>Flavobacteriia</taxon>
        <taxon>Flavobacteriales</taxon>
        <taxon>Crocinitomicaceae</taxon>
        <taxon>Putridiphycobacter</taxon>
    </lineage>
</organism>
<dbReference type="Proteomes" id="UP000249248">
    <property type="component" value="Unassembled WGS sequence"/>
</dbReference>
<dbReference type="OrthoDB" id="978691at2"/>
<evidence type="ECO:0000313" key="1">
    <source>
        <dbReference type="EMBL" id="PZE16848.1"/>
    </source>
</evidence>
<proteinExistence type="predicted"/>
<sequence>MTATQILPNLSESASVWVFQANQKLNEKQILFIQESLQDFIPNWSAHGTNLNASFEVLNYLFIVVGVDEELATASGCSKDSLTQKIQAIGKAIECDFFDRMTIAYEATSNEIELIDFANFKAKIQSDTIRQDTIVYNNLISTKAALLKDWRGPLKNSWHASLMPIQ</sequence>
<gene>
    <name evidence="1" type="ORF">DNU06_11365</name>
</gene>
<keyword evidence="2" id="KW-1185">Reference proteome</keyword>
<dbReference type="EMBL" id="QKSB01000006">
    <property type="protein sequence ID" value="PZE16848.1"/>
    <property type="molecule type" value="Genomic_DNA"/>
</dbReference>
<evidence type="ECO:0008006" key="3">
    <source>
        <dbReference type="Google" id="ProtNLM"/>
    </source>
</evidence>
<evidence type="ECO:0000313" key="2">
    <source>
        <dbReference type="Proteomes" id="UP000249248"/>
    </source>
</evidence>
<dbReference type="AlphaFoldDB" id="A0A2W1NQD6"/>
<accession>A0A2W1NQD6</accession>
<comment type="caution">
    <text evidence="1">The sequence shown here is derived from an EMBL/GenBank/DDBJ whole genome shotgun (WGS) entry which is preliminary data.</text>
</comment>
<name>A0A2W1NQD6_9FLAO</name>
<dbReference type="RefSeq" id="WP_111063457.1">
    <property type="nucleotide sequence ID" value="NZ_JBHUCU010000007.1"/>
</dbReference>
<protein>
    <recommendedName>
        <fullName evidence="3">ABC transporter ATPase</fullName>
    </recommendedName>
</protein>
<reference evidence="1 2" key="1">
    <citation type="submission" date="2018-06" db="EMBL/GenBank/DDBJ databases">
        <title>The draft genome sequence of Crocinitomix sp. SM1701.</title>
        <authorList>
            <person name="Zhang X."/>
        </authorList>
    </citation>
    <scope>NUCLEOTIDE SEQUENCE [LARGE SCALE GENOMIC DNA]</scope>
    <source>
        <strain evidence="1 2">SM1701</strain>
    </source>
</reference>